<name>A0A074XCC3_AURPU</name>
<dbReference type="AlphaFoldDB" id="A0A074XCC3"/>
<evidence type="ECO:0000313" key="2">
    <source>
        <dbReference type="Proteomes" id="UP000030706"/>
    </source>
</evidence>
<organism evidence="1 2">
    <name type="scientific">Aureobasidium pullulans EXF-150</name>
    <dbReference type="NCBI Taxonomy" id="1043002"/>
    <lineage>
        <taxon>Eukaryota</taxon>
        <taxon>Fungi</taxon>
        <taxon>Dikarya</taxon>
        <taxon>Ascomycota</taxon>
        <taxon>Pezizomycotina</taxon>
        <taxon>Dothideomycetes</taxon>
        <taxon>Dothideomycetidae</taxon>
        <taxon>Dothideales</taxon>
        <taxon>Saccotheciaceae</taxon>
        <taxon>Aureobasidium</taxon>
    </lineage>
</organism>
<dbReference type="HOGENOM" id="CLU_779788_0_0_1"/>
<dbReference type="InterPro" id="IPR032675">
    <property type="entry name" value="LRR_dom_sf"/>
</dbReference>
<dbReference type="STRING" id="1043002.A0A074XCC3"/>
<evidence type="ECO:0000313" key="1">
    <source>
        <dbReference type="EMBL" id="KEQ81394.1"/>
    </source>
</evidence>
<reference evidence="1 2" key="1">
    <citation type="journal article" date="2014" name="BMC Genomics">
        <title>Genome sequencing of four Aureobasidium pullulans varieties: biotechnological potential, stress tolerance, and description of new species.</title>
        <authorList>
            <person name="Gostin Ar C."/>
            <person name="Ohm R.A."/>
            <person name="Kogej T."/>
            <person name="Sonjak S."/>
            <person name="Turk M."/>
            <person name="Zajc J."/>
            <person name="Zalar P."/>
            <person name="Grube M."/>
            <person name="Sun H."/>
            <person name="Han J."/>
            <person name="Sharma A."/>
            <person name="Chiniquy J."/>
            <person name="Ngan C.Y."/>
            <person name="Lipzen A."/>
            <person name="Barry K."/>
            <person name="Grigoriev I.V."/>
            <person name="Gunde-Cimerman N."/>
        </authorList>
    </citation>
    <scope>NUCLEOTIDE SEQUENCE [LARGE SCALE GENOMIC DNA]</scope>
    <source>
        <strain evidence="1 2">EXF-150</strain>
    </source>
</reference>
<dbReference type="GeneID" id="40743419"/>
<feature type="non-terminal residue" evidence="1">
    <location>
        <position position="1"/>
    </location>
</feature>
<gene>
    <name evidence="1" type="ORF">M438DRAFT_279794</name>
</gene>
<protein>
    <submittedName>
        <fullName evidence="1">Uncharacterized protein</fullName>
    </submittedName>
</protein>
<proteinExistence type="predicted"/>
<keyword evidence="2" id="KW-1185">Reference proteome</keyword>
<sequence>SAKARIGALQTLELVERDLGQSLRFWATKTDFKVLRSLKAHSYLRTSDFRWLAENCQFTSLQTLVIRLAADDDGEESIIEMEDAVTDLLSSLPPLRYVKLTGQYTQRVVDTVLDCCGRNLRQLLLGSPCDLTLGVFASISLSHTIRDKCPLIEELALPMMRSKGSAGEVAIYRSLGKITSVRKLRLFIYCSQPFLWGEDQPMSLDYRLENGEEDLADQVYHAAMDLAIDDTLAASILEAIVTGRGSTPSSLDSLDIRVHALKGLGSFGSASDIIQMLQYIGRSWTCTRKFGGNFIHQYHVAEHDPMDKFRRGNMDILDEEIEMLIKEPMFRVWPEGSREGWEKVWHSFPLGTLVSA</sequence>
<accession>A0A074XCC3</accession>
<dbReference type="EMBL" id="KL584992">
    <property type="protein sequence ID" value="KEQ81394.1"/>
    <property type="molecule type" value="Genomic_DNA"/>
</dbReference>
<dbReference type="Proteomes" id="UP000030706">
    <property type="component" value="Unassembled WGS sequence"/>
</dbReference>
<dbReference type="RefSeq" id="XP_029757581.1">
    <property type="nucleotide sequence ID" value="XM_029901113.1"/>
</dbReference>
<dbReference type="Gene3D" id="3.80.10.10">
    <property type="entry name" value="Ribonuclease Inhibitor"/>
    <property type="match status" value="1"/>
</dbReference>
<dbReference type="OrthoDB" id="3945550at2759"/>